<sequence length="103" mass="10688">MKLILLIFFAIFVYICDAVPVSTEHQINSLLDVDTENGHSNEGNRKARFLGGWGWSGTGWGGWGGGWGGHNHGHGCCGCGGWGGWGGWGGGCGGCGGWGCGHH</sequence>
<evidence type="ECO:0000313" key="2">
    <source>
        <dbReference type="EnsemblMetazoa" id="MESCA009641-PA"/>
    </source>
</evidence>
<accession>T1H0G3</accession>
<reference evidence="3" key="1">
    <citation type="submission" date="2013-02" db="EMBL/GenBank/DDBJ databases">
        <authorList>
            <person name="Hughes D."/>
        </authorList>
    </citation>
    <scope>NUCLEOTIDE SEQUENCE</scope>
    <source>
        <strain>Durham</strain>
        <strain evidence="3">NC isolate 2 -- Noor lab</strain>
    </source>
</reference>
<dbReference type="HOGENOM" id="CLU_2266806_0_0_1"/>
<keyword evidence="3" id="KW-1185">Reference proteome</keyword>
<dbReference type="Proteomes" id="UP000015102">
    <property type="component" value="Unassembled WGS sequence"/>
</dbReference>
<keyword evidence="1" id="KW-0732">Signal</keyword>
<protein>
    <submittedName>
        <fullName evidence="2">Uncharacterized protein</fullName>
    </submittedName>
</protein>
<evidence type="ECO:0000256" key="1">
    <source>
        <dbReference type="SAM" id="SignalP"/>
    </source>
</evidence>
<dbReference type="EMBL" id="CAQQ02092995">
    <property type="status" value="NOT_ANNOTATED_CDS"/>
    <property type="molecule type" value="Genomic_DNA"/>
</dbReference>
<feature type="chain" id="PRO_5004588633" evidence="1">
    <location>
        <begin position="19"/>
        <end position="103"/>
    </location>
</feature>
<reference evidence="2" key="2">
    <citation type="submission" date="2015-06" db="UniProtKB">
        <authorList>
            <consortium name="EnsemblMetazoa"/>
        </authorList>
    </citation>
    <scope>IDENTIFICATION</scope>
</reference>
<feature type="signal peptide" evidence="1">
    <location>
        <begin position="1"/>
        <end position="18"/>
    </location>
</feature>
<organism evidence="2 3">
    <name type="scientific">Megaselia scalaris</name>
    <name type="common">Humpbacked fly</name>
    <name type="synonym">Phora scalaris</name>
    <dbReference type="NCBI Taxonomy" id="36166"/>
    <lineage>
        <taxon>Eukaryota</taxon>
        <taxon>Metazoa</taxon>
        <taxon>Ecdysozoa</taxon>
        <taxon>Arthropoda</taxon>
        <taxon>Hexapoda</taxon>
        <taxon>Insecta</taxon>
        <taxon>Pterygota</taxon>
        <taxon>Neoptera</taxon>
        <taxon>Endopterygota</taxon>
        <taxon>Diptera</taxon>
        <taxon>Brachycera</taxon>
        <taxon>Muscomorpha</taxon>
        <taxon>Platypezoidea</taxon>
        <taxon>Phoridae</taxon>
        <taxon>Megaseliini</taxon>
        <taxon>Megaselia</taxon>
    </lineage>
</organism>
<dbReference type="OMA" id="CSFAHPL"/>
<evidence type="ECO:0000313" key="3">
    <source>
        <dbReference type="Proteomes" id="UP000015102"/>
    </source>
</evidence>
<proteinExistence type="predicted"/>
<dbReference type="AlphaFoldDB" id="T1H0G3"/>
<name>T1H0G3_MEGSC</name>
<dbReference type="EnsemblMetazoa" id="MESCA009641-RA">
    <property type="protein sequence ID" value="MESCA009641-PA"/>
    <property type="gene ID" value="MESCA009641"/>
</dbReference>